<sequence length="90" mass="10298">MNDSELTTLDAVECEIKARYNGKYQSAPEYQASERATRKAITNIFRAVADHGTCDDVTALISDKEYRRAAFNNYLNHKNYISPIIKACYR</sequence>
<evidence type="ECO:0000313" key="1">
    <source>
        <dbReference type="EMBL" id="DAE27763.1"/>
    </source>
</evidence>
<reference evidence="1" key="1">
    <citation type="journal article" date="2021" name="Proc. Natl. Acad. Sci. U.S.A.">
        <title>A Catalog of Tens of Thousands of Viruses from Human Metagenomes Reveals Hidden Associations with Chronic Diseases.</title>
        <authorList>
            <person name="Tisza M.J."/>
            <person name="Buck C.B."/>
        </authorList>
    </citation>
    <scope>NUCLEOTIDE SEQUENCE</scope>
    <source>
        <strain evidence="1">CtpeS3</strain>
    </source>
</reference>
<protein>
    <submittedName>
        <fullName evidence="1">Uncharacterized protein</fullName>
    </submittedName>
</protein>
<accession>A0A8S5R9C8</accession>
<dbReference type="EMBL" id="BK015845">
    <property type="protein sequence ID" value="DAE27763.1"/>
    <property type="molecule type" value="Genomic_DNA"/>
</dbReference>
<proteinExistence type="predicted"/>
<name>A0A8S5R9C8_9VIRU</name>
<organism evidence="1">
    <name type="scientific">virus sp. ctpeS3</name>
    <dbReference type="NCBI Taxonomy" id="2826815"/>
    <lineage>
        <taxon>Viruses</taxon>
    </lineage>
</organism>